<evidence type="ECO:0000313" key="3">
    <source>
        <dbReference type="Proteomes" id="UP000010321"/>
    </source>
</evidence>
<keyword evidence="3" id="KW-1185">Reference proteome</keyword>
<gene>
    <name evidence="2" type="ORF">HMPREF9445_03007</name>
</gene>
<proteinExistence type="predicted"/>
<evidence type="ECO:0000256" key="1">
    <source>
        <dbReference type="SAM" id="Phobius"/>
    </source>
</evidence>
<protein>
    <submittedName>
        <fullName evidence="2">Uncharacterized protein</fullName>
    </submittedName>
</protein>
<name>A0ABN0CK09_9BACE</name>
<dbReference type="EMBL" id="AFBM01000031">
    <property type="protein sequence ID" value="EGF49636.1"/>
    <property type="molecule type" value="Genomic_DNA"/>
</dbReference>
<keyword evidence="1" id="KW-0812">Transmembrane</keyword>
<keyword evidence="1" id="KW-1133">Transmembrane helix</keyword>
<organism evidence="2 3">
    <name type="scientific">Bacteroides clarus YIT 12056</name>
    <dbReference type="NCBI Taxonomy" id="762984"/>
    <lineage>
        <taxon>Bacteria</taxon>
        <taxon>Pseudomonadati</taxon>
        <taxon>Bacteroidota</taxon>
        <taxon>Bacteroidia</taxon>
        <taxon>Bacteroidales</taxon>
        <taxon>Bacteroidaceae</taxon>
        <taxon>Bacteroides</taxon>
    </lineage>
</organism>
<feature type="transmembrane region" description="Helical" evidence="1">
    <location>
        <begin position="12"/>
        <end position="31"/>
    </location>
</feature>
<reference evidence="2 3" key="1">
    <citation type="submission" date="2011-02" db="EMBL/GenBank/DDBJ databases">
        <authorList>
            <person name="Weinstock G."/>
            <person name="Sodergren E."/>
            <person name="Clifton S."/>
            <person name="Fulton L."/>
            <person name="Fulton B."/>
            <person name="Courtney L."/>
            <person name="Fronick C."/>
            <person name="Harrison M."/>
            <person name="Strong C."/>
            <person name="Farmer C."/>
            <person name="Delahaunty K."/>
            <person name="Markovic C."/>
            <person name="Hall O."/>
            <person name="Minx P."/>
            <person name="Tomlinson C."/>
            <person name="Mitreva M."/>
            <person name="Hou S."/>
            <person name="Chen J."/>
            <person name="Wollam A."/>
            <person name="Pepin K.H."/>
            <person name="Johnson M."/>
            <person name="Bhonagiri V."/>
            <person name="Zhang X."/>
            <person name="Suruliraj S."/>
            <person name="Warren W."/>
            <person name="Chinwalla A."/>
            <person name="Mardis E.R."/>
            <person name="Wilson R.K."/>
        </authorList>
    </citation>
    <scope>NUCLEOTIDE SEQUENCE [LARGE SCALE GENOMIC DNA]</scope>
    <source>
        <strain evidence="2 3">YIT 12056</strain>
    </source>
</reference>
<keyword evidence="1" id="KW-0472">Membrane</keyword>
<dbReference type="Proteomes" id="UP000010321">
    <property type="component" value="Unassembled WGS sequence"/>
</dbReference>
<evidence type="ECO:0000313" key="2">
    <source>
        <dbReference type="EMBL" id="EGF49636.1"/>
    </source>
</evidence>
<comment type="caution">
    <text evidence="2">The sequence shown here is derived from an EMBL/GenBank/DDBJ whole genome shotgun (WGS) entry which is preliminary data.</text>
</comment>
<accession>A0ABN0CK09</accession>
<sequence length="43" mass="5058">MVFGQRKIKKGGCSAIAFFYFFFSVLIRNSLVDKNVRNQSYYN</sequence>